<name>A0A9P4YVQ0_9HYPO</name>
<feature type="compositionally biased region" description="Low complexity" evidence="1">
    <location>
        <begin position="1"/>
        <end position="33"/>
    </location>
</feature>
<feature type="region of interest" description="Disordered" evidence="1">
    <location>
        <begin position="1"/>
        <end position="81"/>
    </location>
</feature>
<keyword evidence="4" id="KW-1185">Reference proteome</keyword>
<dbReference type="Proteomes" id="UP000749293">
    <property type="component" value="Unassembled WGS sequence"/>
</dbReference>
<dbReference type="InterPro" id="IPR057511">
    <property type="entry name" value="WH_GDS1"/>
</dbReference>
<dbReference type="AlphaFoldDB" id="A0A9P4YVQ0"/>
<evidence type="ECO:0000256" key="1">
    <source>
        <dbReference type="SAM" id="MobiDB-lite"/>
    </source>
</evidence>
<accession>A0A9P4YVQ0</accession>
<feature type="compositionally biased region" description="Polar residues" evidence="1">
    <location>
        <begin position="254"/>
        <end position="263"/>
    </location>
</feature>
<protein>
    <recommendedName>
        <fullName evidence="2">GDS1 winged helix domain-containing protein</fullName>
    </recommendedName>
</protein>
<dbReference type="GeneID" id="55973207"/>
<sequence>MTNAARAAEAASRNSSRLPTSSASSVSSASSRRSLSRSHSPDSHPSKRLKKSHSGAAADSVAVEQTPPPSPPATSGSDAAPKKIDLGAVKDDIVEAVITQLESTANRPHIIKDLATVLGQSLNSVQQSANPCAIISSRLGSYMKRPCWTARAPCHLAKELEPAHPRRTYYYLTTMPRQPLPSTDATQQSNPVCGATPSVSLTDDSGSDELEERRRELSPSPEIDLPRPDFYDTQDLDDCMPVSPIGSLPRHQSRNANDTSSNLPPLEKDEREFTQTADTLQKRKFNQAPPPSEATERYHVGEYGFRDDVWFSNSFPANLVTSPAMKPIFTPYTSRKDDDAAENWLKLNKLFEWGQGAESIEIDELDGLLDEC</sequence>
<proteinExistence type="predicted"/>
<feature type="compositionally biased region" description="Polar residues" evidence="1">
    <location>
        <begin position="180"/>
        <end position="204"/>
    </location>
</feature>
<dbReference type="EMBL" id="JAANYQ010000008">
    <property type="protein sequence ID" value="KAF4122677.1"/>
    <property type="molecule type" value="Genomic_DNA"/>
</dbReference>
<evidence type="ECO:0000313" key="3">
    <source>
        <dbReference type="EMBL" id="KAF4122677.1"/>
    </source>
</evidence>
<feature type="domain" description="GDS1 winged helix" evidence="2">
    <location>
        <begin position="87"/>
        <end position="179"/>
    </location>
</feature>
<feature type="region of interest" description="Disordered" evidence="1">
    <location>
        <begin position="179"/>
        <end position="269"/>
    </location>
</feature>
<comment type="caution">
    <text evidence="3">The sequence shown here is derived from an EMBL/GenBank/DDBJ whole genome shotgun (WGS) entry which is preliminary data.</text>
</comment>
<evidence type="ECO:0000313" key="4">
    <source>
        <dbReference type="Proteomes" id="UP000749293"/>
    </source>
</evidence>
<dbReference type="Pfam" id="PF25318">
    <property type="entry name" value="WHD_GDS1"/>
    <property type="match status" value="1"/>
</dbReference>
<dbReference type="RefSeq" id="XP_035321329.1">
    <property type="nucleotide sequence ID" value="XM_035468949.1"/>
</dbReference>
<reference evidence="3" key="1">
    <citation type="submission" date="2020-03" db="EMBL/GenBank/DDBJ databases">
        <title>Site-based positive gene gene selection in Geosmithia morbida across the United States reveals a broad range of putative effectors and factors for local host and environmental adapation.</title>
        <authorList>
            <person name="Onufrak A."/>
            <person name="Murdoch R.W."/>
            <person name="Gazis R."/>
            <person name="Huff M."/>
            <person name="Staton M."/>
            <person name="Klingeman W."/>
            <person name="Hadziabdic D."/>
        </authorList>
    </citation>
    <scope>NUCLEOTIDE SEQUENCE</scope>
    <source>
        <strain evidence="3">1262</strain>
    </source>
</reference>
<gene>
    <name evidence="3" type="ORF">GMORB2_6984</name>
</gene>
<organism evidence="3 4">
    <name type="scientific">Geosmithia morbida</name>
    <dbReference type="NCBI Taxonomy" id="1094350"/>
    <lineage>
        <taxon>Eukaryota</taxon>
        <taxon>Fungi</taxon>
        <taxon>Dikarya</taxon>
        <taxon>Ascomycota</taxon>
        <taxon>Pezizomycotina</taxon>
        <taxon>Sordariomycetes</taxon>
        <taxon>Hypocreomycetidae</taxon>
        <taxon>Hypocreales</taxon>
        <taxon>Bionectriaceae</taxon>
        <taxon>Geosmithia</taxon>
    </lineage>
</organism>
<dbReference type="OrthoDB" id="4150221at2759"/>
<evidence type="ECO:0000259" key="2">
    <source>
        <dbReference type="Pfam" id="PF25318"/>
    </source>
</evidence>